<reference evidence="1 2" key="1">
    <citation type="submission" date="2024-03" db="EMBL/GenBank/DDBJ databases">
        <title>YIM 134122 draft genome.</title>
        <authorList>
            <person name="Zuo S."/>
            <person name="Xiong L."/>
        </authorList>
    </citation>
    <scope>NUCLEOTIDE SEQUENCE [LARGE SCALE GENOMIC DNA]</scope>
    <source>
        <strain evidence="1 2">YIM 134122</strain>
    </source>
</reference>
<proteinExistence type="predicted"/>
<evidence type="ECO:0008006" key="3">
    <source>
        <dbReference type="Google" id="ProtNLM"/>
    </source>
</evidence>
<protein>
    <recommendedName>
        <fullName evidence="3">DUF1905 domain-containing protein</fullName>
    </recommendedName>
</protein>
<accession>A0ABU9W1L4</accession>
<dbReference type="EMBL" id="JBCLVG010000001">
    <property type="protein sequence ID" value="MEN1945885.1"/>
    <property type="molecule type" value="Genomic_DNA"/>
</dbReference>
<dbReference type="RefSeq" id="WP_342112383.1">
    <property type="nucleotide sequence ID" value="NZ_JBCAUN010000001.1"/>
</dbReference>
<evidence type="ECO:0000313" key="1">
    <source>
        <dbReference type="EMBL" id="MEN1945885.1"/>
    </source>
</evidence>
<sequence>MTQQELLFEAPIGVDINGEISVKVRRRLGKEMGDVVRVSLARR</sequence>
<organism evidence="1 2">
    <name type="scientific">Leifsonia stereocauli</name>
    <dbReference type="NCBI Taxonomy" id="3134136"/>
    <lineage>
        <taxon>Bacteria</taxon>
        <taxon>Bacillati</taxon>
        <taxon>Actinomycetota</taxon>
        <taxon>Actinomycetes</taxon>
        <taxon>Micrococcales</taxon>
        <taxon>Microbacteriaceae</taxon>
        <taxon>Leifsonia</taxon>
    </lineage>
</organism>
<gene>
    <name evidence="1" type="ORF">WJX64_04950</name>
</gene>
<comment type="caution">
    <text evidence="1">The sequence shown here is derived from an EMBL/GenBank/DDBJ whole genome shotgun (WGS) entry which is preliminary data.</text>
</comment>
<evidence type="ECO:0000313" key="2">
    <source>
        <dbReference type="Proteomes" id="UP001425155"/>
    </source>
</evidence>
<keyword evidence="2" id="KW-1185">Reference proteome</keyword>
<dbReference type="Proteomes" id="UP001425155">
    <property type="component" value="Unassembled WGS sequence"/>
</dbReference>
<name>A0ABU9W1L4_9MICO</name>